<reference evidence="11 12" key="1">
    <citation type="journal article" date="2016" name="Proc. Natl. Acad. Sci. U.S.A.">
        <title>Comparative genomics of biotechnologically important yeasts.</title>
        <authorList>
            <person name="Riley R."/>
            <person name="Haridas S."/>
            <person name="Wolfe K.H."/>
            <person name="Lopes M.R."/>
            <person name="Hittinger C.T."/>
            <person name="Goeker M."/>
            <person name="Salamov A.A."/>
            <person name="Wisecaver J.H."/>
            <person name="Long T.M."/>
            <person name="Calvey C.H."/>
            <person name="Aerts A.L."/>
            <person name="Barry K.W."/>
            <person name="Choi C."/>
            <person name="Clum A."/>
            <person name="Coughlan A.Y."/>
            <person name="Deshpande S."/>
            <person name="Douglass A.P."/>
            <person name="Hanson S.J."/>
            <person name="Klenk H.-P."/>
            <person name="LaButti K.M."/>
            <person name="Lapidus A."/>
            <person name="Lindquist E.A."/>
            <person name="Lipzen A.M."/>
            <person name="Meier-Kolthoff J.P."/>
            <person name="Ohm R.A."/>
            <person name="Otillar R.P."/>
            <person name="Pangilinan J.L."/>
            <person name="Peng Y."/>
            <person name="Rokas A."/>
            <person name="Rosa C.A."/>
            <person name="Scheuner C."/>
            <person name="Sibirny A.A."/>
            <person name="Slot J.C."/>
            <person name="Stielow J.B."/>
            <person name="Sun H."/>
            <person name="Kurtzman C.P."/>
            <person name="Blackwell M."/>
            <person name="Grigoriev I.V."/>
            <person name="Jeffries T.W."/>
        </authorList>
    </citation>
    <scope>NUCLEOTIDE SEQUENCE [LARGE SCALE GENOMIC DNA]</scope>
    <source>
        <strain evidence="12">ATCC 58044 / CBS 1984 / NCYC 433 / NRRL Y-366-8</strain>
    </source>
</reference>
<dbReference type="GO" id="GO:0005775">
    <property type="term" value="C:vacuolar lumen"/>
    <property type="evidence" value="ECO:0007669"/>
    <property type="project" value="EnsemblFungi"/>
</dbReference>
<dbReference type="OrthoDB" id="2874149at2759"/>
<comment type="subcellular location">
    <subcellularLocation>
        <location evidence="1">Membrane</location>
        <topology evidence="1">Multi-pass membrane protein</topology>
    </subcellularLocation>
</comment>
<dbReference type="GO" id="GO:0004933">
    <property type="term" value="F:mating-type a-factor pheromone receptor activity"/>
    <property type="evidence" value="ECO:0007669"/>
    <property type="project" value="EnsemblFungi"/>
</dbReference>
<evidence type="ECO:0000256" key="8">
    <source>
        <dbReference type="ARBA" id="ARBA00023170"/>
    </source>
</evidence>
<dbReference type="GO" id="GO:0005886">
    <property type="term" value="C:plasma membrane"/>
    <property type="evidence" value="ECO:0007669"/>
    <property type="project" value="EnsemblFungi"/>
</dbReference>
<feature type="transmembrane region" description="Helical" evidence="10">
    <location>
        <begin position="117"/>
        <end position="134"/>
    </location>
</feature>
<keyword evidence="7 10" id="KW-0472">Membrane</keyword>
<feature type="transmembrane region" description="Helical" evidence="10">
    <location>
        <begin position="6"/>
        <end position="24"/>
    </location>
</feature>
<dbReference type="GO" id="GO:0000750">
    <property type="term" value="P:pheromone-dependent signal transduction involved in conjugation with cellular fusion"/>
    <property type="evidence" value="ECO:0007669"/>
    <property type="project" value="EnsemblFungi"/>
</dbReference>
<feature type="transmembrane region" description="Helical" evidence="10">
    <location>
        <begin position="260"/>
        <end position="281"/>
    </location>
</feature>
<feature type="transmembrane region" description="Helical" evidence="10">
    <location>
        <begin position="154"/>
        <end position="181"/>
    </location>
</feature>
<keyword evidence="9" id="KW-0807">Transducer</keyword>
<gene>
    <name evidence="11" type="ORF">WICANDRAFT_17036</name>
</gene>
<evidence type="ECO:0000256" key="7">
    <source>
        <dbReference type="ARBA" id="ARBA00023136"/>
    </source>
</evidence>
<evidence type="ECO:0000256" key="6">
    <source>
        <dbReference type="ARBA" id="ARBA00023040"/>
    </source>
</evidence>
<evidence type="ECO:0008006" key="13">
    <source>
        <dbReference type="Google" id="ProtNLM"/>
    </source>
</evidence>
<keyword evidence="5 10" id="KW-1133">Transmembrane helix</keyword>
<sequence>MGFQALLIVLSTIAILLLIPPFIWHCKTKNIPAITLIVWLLSMDIKIFVDAIIWGTEDFANRYNGHGYCDVMVKLEVGANVGISSSVACIMYNLYCILKADKVLPGLTSFKKIVTDLSISLLSPVLVMACNYVIQVRRYTIFQYSGCQTALSFTWLTIILYTLWMVIWSLVGVIFAILIIVKFFQKRKDVRDILKCTNSGLNLARFAKLLIFCIIVILVMFPFSLYVFTDDLGNVSPHFNFSEYHSSVFWDAVIYLPFKAPYYVTWVYLSVSYAVFIFFGLGSDAIEMYLEILSKIGFGPLI</sequence>
<protein>
    <recommendedName>
        <fullName evidence="13">Fungal pheromone STE3G-protein-coupled receptor</fullName>
    </recommendedName>
</protein>
<evidence type="ECO:0000256" key="9">
    <source>
        <dbReference type="ARBA" id="ARBA00023224"/>
    </source>
</evidence>
<feature type="non-terminal residue" evidence="11">
    <location>
        <position position="302"/>
    </location>
</feature>
<keyword evidence="4 10" id="KW-0812">Transmembrane</keyword>
<organism evidence="11 12">
    <name type="scientific">Wickerhamomyces anomalus (strain ATCC 58044 / CBS 1984 / NCYC 433 / NRRL Y-366-8)</name>
    <name type="common">Yeast</name>
    <name type="synonym">Hansenula anomala</name>
    <dbReference type="NCBI Taxonomy" id="683960"/>
    <lineage>
        <taxon>Eukaryota</taxon>
        <taxon>Fungi</taxon>
        <taxon>Dikarya</taxon>
        <taxon>Ascomycota</taxon>
        <taxon>Saccharomycotina</taxon>
        <taxon>Saccharomycetes</taxon>
        <taxon>Phaffomycetales</taxon>
        <taxon>Wickerhamomycetaceae</taxon>
        <taxon>Wickerhamomyces</taxon>
    </lineage>
</organism>
<keyword evidence="8" id="KW-0675">Receptor</keyword>
<dbReference type="CDD" id="cd14966">
    <property type="entry name" value="7tmD_STE3"/>
    <property type="match status" value="1"/>
</dbReference>
<evidence type="ECO:0000256" key="1">
    <source>
        <dbReference type="ARBA" id="ARBA00004141"/>
    </source>
</evidence>
<evidence type="ECO:0000256" key="2">
    <source>
        <dbReference type="ARBA" id="ARBA00011085"/>
    </source>
</evidence>
<dbReference type="Proteomes" id="UP000094112">
    <property type="component" value="Unassembled WGS sequence"/>
</dbReference>
<evidence type="ECO:0000256" key="3">
    <source>
        <dbReference type="ARBA" id="ARBA00022507"/>
    </source>
</evidence>
<feature type="transmembrane region" description="Helical" evidence="10">
    <location>
        <begin position="209"/>
        <end position="228"/>
    </location>
</feature>
<comment type="similarity">
    <text evidence="2">Belongs to the G-protein coupled receptor 4 family.</text>
</comment>
<evidence type="ECO:0000313" key="12">
    <source>
        <dbReference type="Proteomes" id="UP000094112"/>
    </source>
</evidence>
<dbReference type="PRINTS" id="PR00899">
    <property type="entry name" value="GPCRSTE3"/>
</dbReference>
<evidence type="ECO:0000256" key="4">
    <source>
        <dbReference type="ARBA" id="ARBA00022692"/>
    </source>
</evidence>
<keyword evidence="12" id="KW-1185">Reference proteome</keyword>
<dbReference type="GO" id="GO:0000755">
    <property type="term" value="P:cytogamy"/>
    <property type="evidence" value="ECO:0007669"/>
    <property type="project" value="EnsemblFungi"/>
</dbReference>
<dbReference type="PANTHER" id="PTHR28097:SF1">
    <property type="entry name" value="PHEROMONE A FACTOR RECEPTOR"/>
    <property type="match status" value="1"/>
</dbReference>
<evidence type="ECO:0000256" key="5">
    <source>
        <dbReference type="ARBA" id="ARBA00022989"/>
    </source>
</evidence>
<keyword evidence="6" id="KW-0297">G-protein coupled receptor</keyword>
<dbReference type="RefSeq" id="XP_019041983.1">
    <property type="nucleotide sequence ID" value="XM_019180722.1"/>
</dbReference>
<dbReference type="Pfam" id="PF02076">
    <property type="entry name" value="STE3"/>
    <property type="match status" value="1"/>
</dbReference>
<accession>A0A1E3PBJ1</accession>
<proteinExistence type="inferred from homology"/>
<dbReference type="InterPro" id="IPR001499">
    <property type="entry name" value="GPCR_STE3"/>
</dbReference>
<dbReference type="EMBL" id="KV454208">
    <property type="protein sequence ID" value="ODQ62776.1"/>
    <property type="molecule type" value="Genomic_DNA"/>
</dbReference>
<feature type="transmembrane region" description="Helical" evidence="10">
    <location>
        <begin position="36"/>
        <end position="55"/>
    </location>
</feature>
<keyword evidence="3" id="KW-0589">Pheromone response</keyword>
<dbReference type="STRING" id="683960.A0A1E3PBJ1"/>
<evidence type="ECO:0000256" key="10">
    <source>
        <dbReference type="SAM" id="Phobius"/>
    </source>
</evidence>
<feature type="transmembrane region" description="Helical" evidence="10">
    <location>
        <begin position="75"/>
        <end position="96"/>
    </location>
</feature>
<name>A0A1E3PBJ1_WICAA</name>
<dbReference type="PANTHER" id="PTHR28097">
    <property type="entry name" value="PHEROMONE A FACTOR RECEPTOR"/>
    <property type="match status" value="1"/>
</dbReference>
<dbReference type="GeneID" id="30197968"/>
<evidence type="ECO:0000313" key="11">
    <source>
        <dbReference type="EMBL" id="ODQ62776.1"/>
    </source>
</evidence>
<dbReference type="AlphaFoldDB" id="A0A1E3PBJ1"/>